<dbReference type="InterPro" id="IPR003593">
    <property type="entry name" value="AAA+_ATPase"/>
</dbReference>
<dbReference type="Pfam" id="PF22738">
    <property type="entry name" value="NNH7"/>
    <property type="match status" value="1"/>
</dbReference>
<feature type="domain" description="AAA+ ATPase" evidence="2">
    <location>
        <begin position="327"/>
        <end position="480"/>
    </location>
</feature>
<accession>A0A1C5A4L4</accession>
<dbReference type="AlphaFoldDB" id="A0A1C5A4L4"/>
<dbReference type="Pfam" id="PF00004">
    <property type="entry name" value="AAA"/>
    <property type="match status" value="1"/>
</dbReference>
<feature type="region of interest" description="Disordered" evidence="1">
    <location>
        <begin position="1062"/>
        <end position="1098"/>
    </location>
</feature>
<dbReference type="Proteomes" id="UP000198253">
    <property type="component" value="Chromosome I"/>
</dbReference>
<proteinExistence type="predicted"/>
<dbReference type="InterPro" id="IPR054567">
    <property type="entry name" value="NNH7"/>
</dbReference>
<dbReference type="GO" id="GO:0005524">
    <property type="term" value="F:ATP binding"/>
    <property type="evidence" value="ECO:0007669"/>
    <property type="project" value="InterPro"/>
</dbReference>
<evidence type="ECO:0000313" key="3">
    <source>
        <dbReference type="EMBL" id="SCF40138.1"/>
    </source>
</evidence>
<protein>
    <recommendedName>
        <fullName evidence="2">AAA+ ATPase domain-containing protein</fullName>
    </recommendedName>
</protein>
<dbReference type="InParanoid" id="A0A1C5A4L4"/>
<sequence length="1098" mass="120881">MPHRLSYADAVRILGGSGPLAKAVDNLLGGALTVATAGGSDLAISLFDAKTEVVRLGGVVTAKISDSVRGLGRHDRSERLQAAHAVLVVTAFFEELDVCLTTAGFRDPGFTRGDQLAFAADRGEGTLVDRFLRTPVPLPTPDLPYASLLTALEAWYAKESTRMSHHLTGLAVWDRADERARRRLADLLDRRLPGAAVARYDEIHRRLAEEIPEFAFWADRLEARATARGLERLEALLLRAGSGRDPGLHRAALSRSYRAELDRPVLGGDTQGLLLPTLGAAYLDPRFRVRAADPDARPADDQWWAGADVRDDFADFLAAHLTTPQATEAPMLLLGQPGAGKSSLTRILAARLPAGDFFVCRVPLREVPAEAEIQGQVERALRLAIGETVSWAELSRDAKGALPVILLDGFDELLQATGLHQSDYLHRVARFQQREAALGRPVAVMVTTRTAVADRARLPVGALAVRLEPFDEVQIERWLTVWNETGQLARPLTPDAVLRFRHLAEQPLLLLMLALYDAAGNALQDDAAALDDGQLYERLLASFAEREVRRVHPGQPEPAVPGLVEQELLRLSVVAFAMFHRLRLWVTERELDDDLTSLGIAPTHPGRTEAFRSPLTAGQEMVGRFFFIQRAQAVQDDQTRQTYEFLHATFGEYLVSRLVVQAVRDTEARESASTLALRMGPSNDDDLLRSLLGVTPLTARATVLPFIAGLLDGPDRERIRAWLTGRTAQAMTRPQYAESRYRPVDKRIDHWMATYSFNLFLLTLACGGELRASDLFTRTNDPATWLRNSALQWQAAVPGGMWMDAMEVLKVTRTWHDGRRDIVVEHARGWTADLPDPTDVYWINGLRPGESRDAVFRAAFEIPPALRSMHLSSRLSDDTLLHALEPLIRRIPAALNRFAQRGDGSHLSVAHTLVRMWLAVSLHAPAEELVAACDDAAYAVADLALSGERTTSAIRDATEMVLGTMRAEAHRLPPERVCEIVHRQLDEGWMTVRAAASAIHCLVASRATEDWYGALLTSDLIREHAHGIDVRALVTALRALAGSREPEAENLLPRLATALTEAGRQPDLERAAPDLAEAVFARPHHTTSDQESATENGG</sequence>
<dbReference type="Gene3D" id="3.40.50.300">
    <property type="entry name" value="P-loop containing nucleotide triphosphate hydrolases"/>
    <property type="match status" value="1"/>
</dbReference>
<dbReference type="InterPro" id="IPR003959">
    <property type="entry name" value="ATPase_AAA_core"/>
</dbReference>
<name>A0A1C5A4L4_MICEC</name>
<dbReference type="OrthoDB" id="419933at2"/>
<dbReference type="InterPro" id="IPR027417">
    <property type="entry name" value="P-loop_NTPase"/>
</dbReference>
<keyword evidence="4" id="KW-1185">Reference proteome</keyword>
<dbReference type="SUPFAM" id="SSF52540">
    <property type="entry name" value="P-loop containing nucleoside triphosphate hydrolases"/>
    <property type="match status" value="1"/>
</dbReference>
<feature type="compositionally biased region" description="Polar residues" evidence="1">
    <location>
        <begin position="1089"/>
        <end position="1098"/>
    </location>
</feature>
<evidence type="ECO:0000313" key="4">
    <source>
        <dbReference type="Proteomes" id="UP000198253"/>
    </source>
</evidence>
<reference evidence="4" key="1">
    <citation type="submission" date="2016-06" db="EMBL/GenBank/DDBJ databases">
        <authorList>
            <person name="Varghese N."/>
            <person name="Submissions Spin"/>
        </authorList>
    </citation>
    <scope>NUCLEOTIDE SEQUENCE [LARGE SCALE GENOMIC DNA]</scope>
    <source>
        <strain evidence="4">DSM 43816</strain>
    </source>
</reference>
<dbReference type="GO" id="GO:0016887">
    <property type="term" value="F:ATP hydrolysis activity"/>
    <property type="evidence" value="ECO:0007669"/>
    <property type="project" value="InterPro"/>
</dbReference>
<dbReference type="RefSeq" id="WP_088984846.1">
    <property type="nucleotide sequence ID" value="NZ_LT607413.1"/>
</dbReference>
<organism evidence="3 4">
    <name type="scientific">Micromonospora echinospora</name>
    <name type="common">Micromonospora purpurea</name>
    <dbReference type="NCBI Taxonomy" id="1877"/>
    <lineage>
        <taxon>Bacteria</taxon>
        <taxon>Bacillati</taxon>
        <taxon>Actinomycetota</taxon>
        <taxon>Actinomycetes</taxon>
        <taxon>Micromonosporales</taxon>
        <taxon>Micromonosporaceae</taxon>
        <taxon>Micromonospora</taxon>
    </lineage>
</organism>
<evidence type="ECO:0000259" key="2">
    <source>
        <dbReference type="SMART" id="SM00382"/>
    </source>
</evidence>
<gene>
    <name evidence="3" type="ORF">GA0070618_6293</name>
</gene>
<dbReference type="EMBL" id="LT607413">
    <property type="protein sequence ID" value="SCF40138.1"/>
    <property type="molecule type" value="Genomic_DNA"/>
</dbReference>
<evidence type="ECO:0000256" key="1">
    <source>
        <dbReference type="SAM" id="MobiDB-lite"/>
    </source>
</evidence>
<dbReference type="SMART" id="SM00382">
    <property type="entry name" value="AAA"/>
    <property type="match status" value="1"/>
</dbReference>